<dbReference type="STRING" id="499555.BJL86_3112"/>
<dbReference type="Proteomes" id="UP000186104">
    <property type="component" value="Chromosome"/>
</dbReference>
<dbReference type="AlphaFoldDB" id="A0A173LQJ5"/>
<dbReference type="KEGG" id="dtm:BJL86_3112"/>
<keyword evidence="2" id="KW-1185">Reference proteome</keyword>
<proteinExistence type="predicted"/>
<organism evidence="1 2">
    <name type="scientific">Dietzia timorensis</name>
    <dbReference type="NCBI Taxonomy" id="499555"/>
    <lineage>
        <taxon>Bacteria</taxon>
        <taxon>Bacillati</taxon>
        <taxon>Actinomycetota</taxon>
        <taxon>Actinomycetes</taxon>
        <taxon>Mycobacteriales</taxon>
        <taxon>Dietziaceae</taxon>
        <taxon>Dietzia</taxon>
    </lineage>
</organism>
<evidence type="ECO:0000313" key="2">
    <source>
        <dbReference type="Proteomes" id="UP000186104"/>
    </source>
</evidence>
<dbReference type="EMBL" id="CP015961">
    <property type="protein sequence ID" value="ANI93871.1"/>
    <property type="molecule type" value="Genomic_DNA"/>
</dbReference>
<reference evidence="1 2" key="1">
    <citation type="submission" date="2016-06" db="EMBL/GenBank/DDBJ databases">
        <title>Complete genome sequence of a saline-alkali tolerant type strain Dietzia timorensis ID05-A0528T.</title>
        <authorList>
            <person name="Wu X."/>
        </authorList>
    </citation>
    <scope>NUCLEOTIDE SEQUENCE [LARGE SCALE GENOMIC DNA]</scope>
    <source>
        <strain evidence="1 2">ID05-A0528</strain>
    </source>
</reference>
<sequence>MPLDMITEAWNAIFDAIRLPLAGSIDPLTASIDRGATP</sequence>
<name>A0A173LQJ5_9ACTN</name>
<protein>
    <submittedName>
        <fullName evidence="1">Uncharacterized protein</fullName>
    </submittedName>
</protein>
<evidence type="ECO:0000313" key="1">
    <source>
        <dbReference type="EMBL" id="ANI93871.1"/>
    </source>
</evidence>
<gene>
    <name evidence="1" type="ORF">BJL86_3112</name>
</gene>
<accession>A0A173LQJ5</accession>